<evidence type="ECO:0000313" key="1">
    <source>
        <dbReference type="EMBL" id="KAI5431997.1"/>
    </source>
</evidence>
<reference evidence="1 2" key="1">
    <citation type="journal article" date="2022" name="Nat. Genet.">
        <title>Improved pea reference genome and pan-genome highlight genomic features and evolutionary characteristics.</title>
        <authorList>
            <person name="Yang T."/>
            <person name="Liu R."/>
            <person name="Luo Y."/>
            <person name="Hu S."/>
            <person name="Wang D."/>
            <person name="Wang C."/>
            <person name="Pandey M.K."/>
            <person name="Ge S."/>
            <person name="Xu Q."/>
            <person name="Li N."/>
            <person name="Li G."/>
            <person name="Huang Y."/>
            <person name="Saxena R.K."/>
            <person name="Ji Y."/>
            <person name="Li M."/>
            <person name="Yan X."/>
            <person name="He Y."/>
            <person name="Liu Y."/>
            <person name="Wang X."/>
            <person name="Xiang C."/>
            <person name="Varshney R.K."/>
            <person name="Ding H."/>
            <person name="Gao S."/>
            <person name="Zong X."/>
        </authorList>
    </citation>
    <scope>NUCLEOTIDE SEQUENCE [LARGE SCALE GENOMIC DNA]</scope>
    <source>
        <strain evidence="1 2">cv. Zhongwan 6</strain>
    </source>
</reference>
<dbReference type="Proteomes" id="UP001058974">
    <property type="component" value="Chromosome 3"/>
</dbReference>
<organism evidence="1 2">
    <name type="scientific">Pisum sativum</name>
    <name type="common">Garden pea</name>
    <name type="synonym">Lathyrus oleraceus</name>
    <dbReference type="NCBI Taxonomy" id="3888"/>
    <lineage>
        <taxon>Eukaryota</taxon>
        <taxon>Viridiplantae</taxon>
        <taxon>Streptophyta</taxon>
        <taxon>Embryophyta</taxon>
        <taxon>Tracheophyta</taxon>
        <taxon>Spermatophyta</taxon>
        <taxon>Magnoliopsida</taxon>
        <taxon>eudicotyledons</taxon>
        <taxon>Gunneridae</taxon>
        <taxon>Pentapetalae</taxon>
        <taxon>rosids</taxon>
        <taxon>fabids</taxon>
        <taxon>Fabales</taxon>
        <taxon>Fabaceae</taxon>
        <taxon>Papilionoideae</taxon>
        <taxon>50 kb inversion clade</taxon>
        <taxon>NPAAA clade</taxon>
        <taxon>Hologalegina</taxon>
        <taxon>IRL clade</taxon>
        <taxon>Fabeae</taxon>
        <taxon>Lathyrus</taxon>
    </lineage>
</organism>
<sequence length="118" mass="13463">MTQTMEITCWSMSVLLDCQSLCRQLPQPWYAHIMNISKSVLKSLLGEPAVEVSNEGVDAAGHTIGTSLEVVFKLRKVLNPKSVIKPTSPAKDYFENNIYLINFRRKTLVNSYIFWVLR</sequence>
<comment type="caution">
    <text evidence="1">The sequence shown here is derived from an EMBL/GenBank/DDBJ whole genome shotgun (WGS) entry which is preliminary data.</text>
</comment>
<dbReference type="EMBL" id="JAMSHJ010000003">
    <property type="protein sequence ID" value="KAI5431997.1"/>
    <property type="molecule type" value="Genomic_DNA"/>
</dbReference>
<proteinExistence type="predicted"/>
<gene>
    <name evidence="1" type="ORF">KIW84_035945</name>
</gene>
<keyword evidence="2" id="KW-1185">Reference proteome</keyword>
<dbReference type="AlphaFoldDB" id="A0A9D4Y466"/>
<evidence type="ECO:0000313" key="2">
    <source>
        <dbReference type="Proteomes" id="UP001058974"/>
    </source>
</evidence>
<name>A0A9D4Y466_PEA</name>
<dbReference type="Gramene" id="Psat03G0594500-T1">
    <property type="protein sequence ID" value="KAI5431997.1"/>
    <property type="gene ID" value="KIW84_035945"/>
</dbReference>
<protein>
    <submittedName>
        <fullName evidence="1">Uncharacterized protein</fullName>
    </submittedName>
</protein>
<accession>A0A9D4Y466</accession>